<evidence type="ECO:0000256" key="1">
    <source>
        <dbReference type="SAM" id="MobiDB-lite"/>
    </source>
</evidence>
<organism evidence="4 5">
    <name type="scientific">Streptomyces mobaraensis</name>
    <name type="common">Streptoverticillium mobaraense</name>
    <dbReference type="NCBI Taxonomy" id="35621"/>
    <lineage>
        <taxon>Bacteria</taxon>
        <taxon>Bacillati</taxon>
        <taxon>Actinomycetota</taxon>
        <taxon>Actinomycetes</taxon>
        <taxon>Kitasatosporales</taxon>
        <taxon>Streptomycetaceae</taxon>
        <taxon>Streptomyces</taxon>
    </lineage>
</organism>
<evidence type="ECO:0000256" key="2">
    <source>
        <dbReference type="SAM" id="Phobius"/>
    </source>
</evidence>
<dbReference type="InterPro" id="IPR000836">
    <property type="entry name" value="PRTase_dom"/>
</dbReference>
<accession>A0A5N5VWR1</accession>
<reference evidence="4 5" key="1">
    <citation type="journal article" date="2019" name="Microb. Cell Fact.">
        <title>Exploring novel herbicidin analogues by transcriptional regulator overexpression and MS/MS molecular networking.</title>
        <authorList>
            <person name="Shi Y."/>
            <person name="Gu R."/>
            <person name="Li Y."/>
            <person name="Wang X."/>
            <person name="Ren W."/>
            <person name="Li X."/>
            <person name="Wang L."/>
            <person name="Xie Y."/>
            <person name="Hong B."/>
        </authorList>
    </citation>
    <scope>NUCLEOTIDE SEQUENCE [LARGE SCALE GENOMIC DNA]</scope>
    <source>
        <strain evidence="4 5">US-43</strain>
    </source>
</reference>
<dbReference type="RefSeq" id="WP_152266306.1">
    <property type="nucleotide sequence ID" value="NZ_VOKX01000145.1"/>
</dbReference>
<dbReference type="Gene3D" id="3.40.50.2020">
    <property type="match status" value="1"/>
</dbReference>
<dbReference type="AlphaFoldDB" id="A0A5N5VWR1"/>
<gene>
    <name evidence="4" type="ORF">FRZ00_34780</name>
</gene>
<evidence type="ECO:0000313" key="5">
    <source>
        <dbReference type="Proteomes" id="UP000327000"/>
    </source>
</evidence>
<keyword evidence="5" id="KW-1185">Reference proteome</keyword>
<dbReference type="Proteomes" id="UP000327000">
    <property type="component" value="Unassembled WGS sequence"/>
</dbReference>
<dbReference type="SUPFAM" id="SSF53271">
    <property type="entry name" value="PRTase-like"/>
    <property type="match status" value="1"/>
</dbReference>
<keyword evidence="2" id="KW-0812">Transmembrane</keyword>
<feature type="transmembrane region" description="Helical" evidence="2">
    <location>
        <begin position="35"/>
        <end position="61"/>
    </location>
</feature>
<keyword evidence="2" id="KW-0472">Membrane</keyword>
<feature type="region of interest" description="Disordered" evidence="1">
    <location>
        <begin position="146"/>
        <end position="198"/>
    </location>
</feature>
<protein>
    <recommendedName>
        <fullName evidence="3">Phosphoribosyltransferase domain-containing protein</fullName>
    </recommendedName>
</protein>
<sequence>MDLLTCTFDRPTAVDSGFVDVADAMAALVPDDAEVLAGIELGGVPLVVALSAATGLPAAFLRRAPKRYGTRRQAEDAEVDGRRVVLVDDVVRSGGQPVPCQQLVAGGAGSGSNTTTTRTSEERPVGRIDGCCPPGSTSTACQLLLPRPPGPASGRRADVVSLGAGRVAVPTRDRRGTRRATAELDGRRSAGSAPRPAD</sequence>
<dbReference type="CDD" id="cd06223">
    <property type="entry name" value="PRTases_typeI"/>
    <property type="match status" value="1"/>
</dbReference>
<dbReference type="OrthoDB" id="9779060at2"/>
<proteinExistence type="predicted"/>
<feature type="domain" description="Phosphoribosyltransferase" evidence="3">
    <location>
        <begin position="34"/>
        <end position="95"/>
    </location>
</feature>
<evidence type="ECO:0000313" key="4">
    <source>
        <dbReference type="EMBL" id="KAB7832514.1"/>
    </source>
</evidence>
<feature type="region of interest" description="Disordered" evidence="1">
    <location>
        <begin position="102"/>
        <end position="132"/>
    </location>
</feature>
<dbReference type="EMBL" id="VOKX01000145">
    <property type="protein sequence ID" value="KAB7832514.1"/>
    <property type="molecule type" value="Genomic_DNA"/>
</dbReference>
<name>A0A5N5VWR1_STRMB</name>
<comment type="caution">
    <text evidence="4">The sequence shown here is derived from an EMBL/GenBank/DDBJ whole genome shotgun (WGS) entry which is preliminary data.</text>
</comment>
<evidence type="ECO:0000259" key="3">
    <source>
        <dbReference type="Pfam" id="PF00156"/>
    </source>
</evidence>
<dbReference type="Pfam" id="PF00156">
    <property type="entry name" value="Pribosyltran"/>
    <property type="match status" value="1"/>
</dbReference>
<dbReference type="InterPro" id="IPR029057">
    <property type="entry name" value="PRTase-like"/>
</dbReference>
<keyword evidence="2" id="KW-1133">Transmembrane helix</keyword>